<gene>
    <name evidence="2" type="ORF">LOAG_17421</name>
</gene>
<feature type="compositionally biased region" description="Basic and acidic residues" evidence="1">
    <location>
        <begin position="27"/>
        <end position="40"/>
    </location>
</feature>
<dbReference type="RefSeq" id="XP_020306290.1">
    <property type="nucleotide sequence ID" value="XM_020450084.1"/>
</dbReference>
<evidence type="ECO:0000313" key="2">
    <source>
        <dbReference type="EMBL" id="EJD75427.1"/>
    </source>
</evidence>
<protein>
    <submittedName>
        <fullName evidence="2">Uncharacterized protein</fullName>
    </submittedName>
</protein>
<dbReference type="KEGG" id="loa:LOAG_17421"/>
<proteinExistence type="predicted"/>
<organism evidence="2">
    <name type="scientific">Loa loa</name>
    <name type="common">Eye worm</name>
    <name type="synonym">Filaria loa</name>
    <dbReference type="NCBI Taxonomy" id="7209"/>
    <lineage>
        <taxon>Eukaryota</taxon>
        <taxon>Metazoa</taxon>
        <taxon>Ecdysozoa</taxon>
        <taxon>Nematoda</taxon>
        <taxon>Chromadorea</taxon>
        <taxon>Rhabditida</taxon>
        <taxon>Spirurina</taxon>
        <taxon>Spiruromorpha</taxon>
        <taxon>Filarioidea</taxon>
        <taxon>Onchocercidae</taxon>
        <taxon>Loa</taxon>
    </lineage>
</organism>
<reference evidence="2" key="1">
    <citation type="submission" date="2012-04" db="EMBL/GenBank/DDBJ databases">
        <title>The Genome Sequence of Loa loa.</title>
        <authorList>
            <consortium name="The Broad Institute Genome Sequencing Platform"/>
            <consortium name="Broad Institute Genome Sequencing Center for Infectious Disease"/>
            <person name="Nutman T.B."/>
            <person name="Fink D.L."/>
            <person name="Russ C."/>
            <person name="Young S."/>
            <person name="Zeng Q."/>
            <person name="Gargeya S."/>
            <person name="Alvarado L."/>
            <person name="Berlin A."/>
            <person name="Chapman S.B."/>
            <person name="Chen Z."/>
            <person name="Freedman E."/>
            <person name="Gellesch M."/>
            <person name="Goldberg J."/>
            <person name="Griggs A."/>
            <person name="Gujja S."/>
            <person name="Heilman E.R."/>
            <person name="Heiman D."/>
            <person name="Howarth C."/>
            <person name="Mehta T."/>
            <person name="Neiman D."/>
            <person name="Pearson M."/>
            <person name="Roberts A."/>
            <person name="Saif S."/>
            <person name="Shea T."/>
            <person name="Shenoy N."/>
            <person name="Sisk P."/>
            <person name="Stolte C."/>
            <person name="Sykes S."/>
            <person name="White J."/>
            <person name="Yandava C."/>
            <person name="Haas B."/>
            <person name="Henn M.R."/>
            <person name="Nusbaum C."/>
            <person name="Birren B."/>
        </authorList>
    </citation>
    <scope>NUCLEOTIDE SEQUENCE [LARGE SCALE GENOMIC DNA]</scope>
</reference>
<feature type="region of interest" description="Disordered" evidence="1">
    <location>
        <begin position="1"/>
        <end position="66"/>
    </location>
</feature>
<name>A0A1S0UKN7_LOALO</name>
<dbReference type="InParanoid" id="A0A1S0UKN7"/>
<dbReference type="GeneID" id="31251655"/>
<feature type="compositionally biased region" description="Polar residues" evidence="1">
    <location>
        <begin position="11"/>
        <end position="23"/>
    </location>
</feature>
<dbReference type="OrthoDB" id="5853010at2759"/>
<accession>A0A1S0UKN7</accession>
<dbReference type="CTD" id="31251655"/>
<dbReference type="EMBL" id="JH712138">
    <property type="protein sequence ID" value="EJD75427.1"/>
    <property type="molecule type" value="Genomic_DNA"/>
</dbReference>
<evidence type="ECO:0000256" key="1">
    <source>
        <dbReference type="SAM" id="MobiDB-lite"/>
    </source>
</evidence>
<feature type="compositionally biased region" description="Polar residues" evidence="1">
    <location>
        <begin position="41"/>
        <end position="66"/>
    </location>
</feature>
<dbReference type="AlphaFoldDB" id="A0A1S0UKN7"/>
<sequence length="101" mass="10903">MIPTGLRSNDENSTNTKPNQTAGAKQLKKEITKKQNEENNNHNTMESGKCANTLNGCTRKSTDGNNLLNDITVTGGVQAMISLQRTDSVLSNESVTSSQSF</sequence>